<dbReference type="Proteomes" id="UP001198983">
    <property type="component" value="Chromosome"/>
</dbReference>
<dbReference type="AlphaFoldDB" id="A0AAX2ZCW3"/>
<dbReference type="InterPro" id="IPR000073">
    <property type="entry name" value="AB_hydrolase_1"/>
</dbReference>
<dbReference type="InterPro" id="IPR029058">
    <property type="entry name" value="AB_hydrolase_fold"/>
</dbReference>
<dbReference type="InterPro" id="IPR050266">
    <property type="entry name" value="AB_hydrolase_sf"/>
</dbReference>
<reference evidence="3 4" key="1">
    <citation type="journal article" date="2023" name="Int. J. Syst. Evol. Microbiol.">
        <title>Terrisporobacter hibernicus sp. nov., isolated from bovine faeces in Northern Ireland.</title>
        <authorList>
            <person name="Mitchell M."/>
            <person name="Nguyen S.V."/>
            <person name="Connor M."/>
            <person name="Fairley D.J."/>
            <person name="Donoghue O."/>
            <person name="Marshall H."/>
            <person name="Koolman L."/>
            <person name="McMullan G."/>
            <person name="Schaffer K.E."/>
            <person name="McGrath J.W."/>
            <person name="Fanning S."/>
        </authorList>
    </citation>
    <scope>NUCLEOTIDE SEQUENCE [LARGE SCALE GENOMIC DNA]</scope>
    <source>
        <strain evidence="3 4">MCA3</strain>
    </source>
</reference>
<sequence length="301" mass="34141">MKMSMFFKIILLALAFLLLLIVVRYFICIDRANTRLNSYTKMTSSINTSFGKMTYIDKGSGEAVLICHGICGGYDQAYDALKNRLDDYRIIAPSRFGYIGSDMPQNATVKDQAKAYKELLDKLEIDKVYVLATSAGGTPAIRFALDYPERTKGLILYCSSMPYSVKPDTNEEYVGPPKQVCNNFTMWLISPLFEPLMGMDRSTINEILPINEKRDGIVFDSKVVNTDMNKNFDQYNVENLKVPTIVFNAKDDKMAVYSRTKSSVERFPNCTFISFESGGHLMTGNENKINSELDKFIDKYK</sequence>
<keyword evidence="4" id="KW-1185">Reference proteome</keyword>
<dbReference type="Gene3D" id="3.40.50.1820">
    <property type="entry name" value="alpha/beta hydrolase"/>
    <property type="match status" value="1"/>
</dbReference>
<name>A0AAX2ZCW3_9FIRM</name>
<dbReference type="KEGG" id="tem:JW646_16365"/>
<dbReference type="GO" id="GO:0016020">
    <property type="term" value="C:membrane"/>
    <property type="evidence" value="ECO:0007669"/>
    <property type="project" value="TreeGrafter"/>
</dbReference>
<dbReference type="PANTHER" id="PTHR43798">
    <property type="entry name" value="MONOACYLGLYCEROL LIPASE"/>
    <property type="match status" value="1"/>
</dbReference>
<evidence type="ECO:0000313" key="4">
    <source>
        <dbReference type="Proteomes" id="UP001198983"/>
    </source>
</evidence>
<evidence type="ECO:0000256" key="1">
    <source>
        <dbReference type="ARBA" id="ARBA00022801"/>
    </source>
</evidence>
<accession>A0AAX2ZCW3</accession>
<dbReference type="GO" id="GO:0016787">
    <property type="term" value="F:hydrolase activity"/>
    <property type="evidence" value="ECO:0007669"/>
    <property type="project" value="UniProtKB-KW"/>
</dbReference>
<dbReference type="RefSeq" id="WP_228415674.1">
    <property type="nucleotide sequence ID" value="NZ_CP081135.1"/>
</dbReference>
<protein>
    <submittedName>
        <fullName evidence="3">Alpha/beta hydrolase</fullName>
    </submittedName>
</protein>
<dbReference type="Pfam" id="PF00561">
    <property type="entry name" value="Abhydrolase_1"/>
    <property type="match status" value="1"/>
</dbReference>
<dbReference type="PANTHER" id="PTHR43798:SF31">
    <property type="entry name" value="AB HYDROLASE SUPERFAMILY PROTEIN YCLE"/>
    <property type="match status" value="1"/>
</dbReference>
<feature type="domain" description="AB hydrolase-1" evidence="2">
    <location>
        <begin position="63"/>
        <end position="171"/>
    </location>
</feature>
<proteinExistence type="predicted"/>
<dbReference type="EMBL" id="CP081135">
    <property type="protein sequence ID" value="UEL47188.1"/>
    <property type="molecule type" value="Genomic_DNA"/>
</dbReference>
<evidence type="ECO:0000259" key="2">
    <source>
        <dbReference type="Pfam" id="PF00561"/>
    </source>
</evidence>
<gene>
    <name evidence="3" type="ORF">JW646_16365</name>
</gene>
<evidence type="ECO:0000313" key="3">
    <source>
        <dbReference type="EMBL" id="UEL47188.1"/>
    </source>
</evidence>
<dbReference type="PRINTS" id="PR00111">
    <property type="entry name" value="ABHYDROLASE"/>
</dbReference>
<organism evidence="3 4">
    <name type="scientific">Terrisporobacter hibernicus</name>
    <dbReference type="NCBI Taxonomy" id="2813371"/>
    <lineage>
        <taxon>Bacteria</taxon>
        <taxon>Bacillati</taxon>
        <taxon>Bacillota</taxon>
        <taxon>Clostridia</taxon>
        <taxon>Peptostreptococcales</taxon>
        <taxon>Peptostreptococcaceae</taxon>
        <taxon>Terrisporobacter</taxon>
    </lineage>
</organism>
<dbReference type="SUPFAM" id="SSF53474">
    <property type="entry name" value="alpha/beta-Hydrolases"/>
    <property type="match status" value="1"/>
</dbReference>
<keyword evidence="1 3" id="KW-0378">Hydrolase</keyword>